<feature type="domain" description="Streptomyces killer toxin-like beta/gamma crystallin" evidence="2">
    <location>
        <begin position="49"/>
        <end position="92"/>
    </location>
</feature>
<organism evidence="3 4">
    <name type="scientific">Streptomyces atrovirens</name>
    <dbReference type="NCBI Taxonomy" id="285556"/>
    <lineage>
        <taxon>Bacteria</taxon>
        <taxon>Bacillati</taxon>
        <taxon>Actinomycetota</taxon>
        <taxon>Actinomycetes</taxon>
        <taxon>Kitasatosporales</taxon>
        <taxon>Streptomycetaceae</taxon>
        <taxon>Streptomyces</taxon>
    </lineage>
</organism>
<dbReference type="InterPro" id="IPR011024">
    <property type="entry name" value="G_crystallin-like"/>
</dbReference>
<accession>A0ABW0E0X1</accession>
<feature type="signal peptide" evidence="1">
    <location>
        <begin position="1"/>
        <end position="29"/>
    </location>
</feature>
<dbReference type="RefSeq" id="WP_061441702.1">
    <property type="nucleotide sequence ID" value="NZ_BAAATG010000012.1"/>
</dbReference>
<dbReference type="Gene3D" id="2.60.20.30">
    <property type="match status" value="1"/>
</dbReference>
<gene>
    <name evidence="3" type="ORF">ACFPWV_25440</name>
</gene>
<evidence type="ECO:0000259" key="2">
    <source>
        <dbReference type="Pfam" id="PF09076"/>
    </source>
</evidence>
<reference evidence="4" key="1">
    <citation type="journal article" date="2019" name="Int. J. Syst. Evol. Microbiol.">
        <title>The Global Catalogue of Microorganisms (GCM) 10K type strain sequencing project: providing services to taxonomists for standard genome sequencing and annotation.</title>
        <authorList>
            <consortium name="The Broad Institute Genomics Platform"/>
            <consortium name="The Broad Institute Genome Sequencing Center for Infectious Disease"/>
            <person name="Wu L."/>
            <person name="Ma J."/>
        </authorList>
    </citation>
    <scope>NUCLEOTIDE SEQUENCE [LARGE SCALE GENOMIC DNA]</scope>
    <source>
        <strain evidence="4">CGMCC 4.7131</strain>
    </source>
</reference>
<dbReference type="Pfam" id="PF09076">
    <property type="entry name" value="Crystall_2"/>
    <property type="match status" value="1"/>
</dbReference>
<feature type="chain" id="PRO_5045653251" evidence="1">
    <location>
        <begin position="30"/>
        <end position="111"/>
    </location>
</feature>
<dbReference type="InterPro" id="IPR015161">
    <property type="entry name" value="Sklp_toxin_b/g_crystallin"/>
</dbReference>
<evidence type="ECO:0000313" key="4">
    <source>
        <dbReference type="Proteomes" id="UP001596035"/>
    </source>
</evidence>
<dbReference type="Proteomes" id="UP001596035">
    <property type="component" value="Unassembled WGS sequence"/>
</dbReference>
<evidence type="ECO:0000313" key="3">
    <source>
        <dbReference type="EMBL" id="MFC5243208.1"/>
    </source>
</evidence>
<dbReference type="EMBL" id="JBHSKN010000022">
    <property type="protein sequence ID" value="MFC5243208.1"/>
    <property type="molecule type" value="Genomic_DNA"/>
</dbReference>
<keyword evidence="4" id="KW-1185">Reference proteome</keyword>
<comment type="caution">
    <text evidence="3">The sequence shown here is derived from an EMBL/GenBank/DDBJ whole genome shotgun (WGS) entry which is preliminary data.</text>
</comment>
<keyword evidence="1" id="KW-0732">Signal</keyword>
<name>A0ABW0E0X1_9ACTN</name>
<evidence type="ECO:0000256" key="1">
    <source>
        <dbReference type="SAM" id="SignalP"/>
    </source>
</evidence>
<dbReference type="SUPFAM" id="SSF49695">
    <property type="entry name" value="gamma-Crystallin-like"/>
    <property type="match status" value="1"/>
</dbReference>
<proteinExistence type="predicted"/>
<sequence>MKRSTSRIAVTVMAAAALTALLPAFPAAAINQTDCGDRTDFVKVWYDGGAQTMCFANGGTVTLQLPDVTKVTSGDNNVAMFLGARAVTMNKWSTLVDTEGLNATLHALQIY</sequence>
<dbReference type="InterPro" id="IPR015791">
    <property type="entry name" value="Antimic/Inh_G_crystallin-like"/>
</dbReference>
<protein>
    <submittedName>
        <fullName evidence="3">Beta/gamma crystallin domain-containing protein</fullName>
    </submittedName>
</protein>